<organism evidence="6 7">
    <name type="scientific">Clostridium luticellarii</name>
    <dbReference type="NCBI Taxonomy" id="1691940"/>
    <lineage>
        <taxon>Bacteria</taxon>
        <taxon>Bacillati</taxon>
        <taxon>Bacillota</taxon>
        <taxon>Clostridia</taxon>
        <taxon>Eubacteriales</taxon>
        <taxon>Clostridiaceae</taxon>
        <taxon>Clostridium</taxon>
    </lineage>
</organism>
<comment type="similarity">
    <text evidence="4">Belongs to the MsrA Met sulfoxide reductase family.</text>
</comment>
<keyword evidence="7" id="KW-1185">Reference proteome</keyword>
<evidence type="ECO:0000256" key="1">
    <source>
        <dbReference type="ARBA" id="ARBA00023002"/>
    </source>
</evidence>
<dbReference type="HAMAP" id="MF_01401">
    <property type="entry name" value="MsrA"/>
    <property type="match status" value="1"/>
</dbReference>
<comment type="catalytic activity">
    <reaction evidence="3 4">
        <text>[thioredoxin]-disulfide + L-methionine + H2O = L-methionine (S)-S-oxide + [thioredoxin]-dithiol</text>
        <dbReference type="Rhea" id="RHEA:19993"/>
        <dbReference type="Rhea" id="RHEA-COMP:10698"/>
        <dbReference type="Rhea" id="RHEA-COMP:10700"/>
        <dbReference type="ChEBI" id="CHEBI:15377"/>
        <dbReference type="ChEBI" id="CHEBI:29950"/>
        <dbReference type="ChEBI" id="CHEBI:50058"/>
        <dbReference type="ChEBI" id="CHEBI:57844"/>
        <dbReference type="ChEBI" id="CHEBI:58772"/>
        <dbReference type="EC" id="1.8.4.11"/>
    </reaction>
</comment>
<dbReference type="EMBL" id="PVXP01000041">
    <property type="protein sequence ID" value="PRR84041.1"/>
    <property type="molecule type" value="Genomic_DNA"/>
</dbReference>
<dbReference type="GO" id="GO:0005737">
    <property type="term" value="C:cytoplasm"/>
    <property type="evidence" value="ECO:0007669"/>
    <property type="project" value="TreeGrafter"/>
</dbReference>
<name>A0A2T0BJH7_9CLOT</name>
<reference evidence="6 7" key="1">
    <citation type="submission" date="2018-03" db="EMBL/GenBank/DDBJ databases">
        <title>Genome sequence of Clostridium luticellarii DSM 29923.</title>
        <authorList>
            <person name="Poehlein A."/>
            <person name="Daniel R."/>
        </authorList>
    </citation>
    <scope>NUCLEOTIDE SEQUENCE [LARGE SCALE GENOMIC DNA]</scope>
    <source>
        <strain evidence="6 7">DSM 29923</strain>
    </source>
</reference>
<feature type="active site" evidence="4">
    <location>
        <position position="10"/>
    </location>
</feature>
<dbReference type="InterPro" id="IPR036509">
    <property type="entry name" value="Met_Sox_Rdtase_MsrA_sf"/>
</dbReference>
<feature type="domain" description="Peptide methionine sulphoxide reductase MsrA" evidence="5">
    <location>
        <begin position="4"/>
        <end position="153"/>
    </location>
</feature>
<evidence type="ECO:0000256" key="2">
    <source>
        <dbReference type="ARBA" id="ARBA00047806"/>
    </source>
</evidence>
<dbReference type="EC" id="1.8.4.11" evidence="4"/>
<dbReference type="Pfam" id="PF01625">
    <property type="entry name" value="PMSR"/>
    <property type="match status" value="1"/>
</dbReference>
<proteinExistence type="inferred from homology"/>
<dbReference type="GO" id="GO:0033744">
    <property type="term" value="F:L-methionine:thioredoxin-disulfide S-oxidoreductase activity"/>
    <property type="evidence" value="ECO:0007669"/>
    <property type="project" value="RHEA"/>
</dbReference>
<keyword evidence="1 4" id="KW-0560">Oxidoreductase</keyword>
<dbReference type="RefSeq" id="WP_106010124.1">
    <property type="nucleotide sequence ID" value="NZ_JALCPJ010000030.1"/>
</dbReference>
<evidence type="ECO:0000256" key="4">
    <source>
        <dbReference type="HAMAP-Rule" id="MF_01401"/>
    </source>
</evidence>
<sequence length="160" mass="18434">MKNIVFAGGCFWGIQAYFDGKKGVLKTKVGYANGNVKDPGYEEVCSGNTGFAEACFLEYDPRIVELEELLGMYWKVIDPTLVDRQGNDRGNQYRTGIYYVDEDDVNIIKKSIEDQQKNYTERIVTEVLPLENFYDAEEYHQKYLEKNPGGYCHIPKELMN</sequence>
<evidence type="ECO:0000313" key="7">
    <source>
        <dbReference type="Proteomes" id="UP000237798"/>
    </source>
</evidence>
<evidence type="ECO:0000313" key="6">
    <source>
        <dbReference type="EMBL" id="PRR84041.1"/>
    </source>
</evidence>
<comment type="catalytic activity">
    <reaction evidence="2 4">
        <text>L-methionyl-[protein] + [thioredoxin]-disulfide + H2O = L-methionyl-(S)-S-oxide-[protein] + [thioredoxin]-dithiol</text>
        <dbReference type="Rhea" id="RHEA:14217"/>
        <dbReference type="Rhea" id="RHEA-COMP:10698"/>
        <dbReference type="Rhea" id="RHEA-COMP:10700"/>
        <dbReference type="Rhea" id="RHEA-COMP:12313"/>
        <dbReference type="Rhea" id="RHEA-COMP:12315"/>
        <dbReference type="ChEBI" id="CHEBI:15377"/>
        <dbReference type="ChEBI" id="CHEBI:16044"/>
        <dbReference type="ChEBI" id="CHEBI:29950"/>
        <dbReference type="ChEBI" id="CHEBI:44120"/>
        <dbReference type="ChEBI" id="CHEBI:50058"/>
        <dbReference type="EC" id="1.8.4.11"/>
    </reaction>
</comment>
<dbReference type="AlphaFoldDB" id="A0A2T0BJH7"/>
<gene>
    <name evidence="4 6" type="primary">msrA</name>
    <name evidence="6" type="ORF">CLLU_25190</name>
</gene>
<dbReference type="Proteomes" id="UP000237798">
    <property type="component" value="Unassembled WGS sequence"/>
</dbReference>
<dbReference type="GO" id="GO:0008113">
    <property type="term" value="F:peptide-methionine (S)-S-oxide reductase activity"/>
    <property type="evidence" value="ECO:0007669"/>
    <property type="project" value="UniProtKB-UniRule"/>
</dbReference>
<dbReference type="OrthoDB" id="4174719at2"/>
<dbReference type="SUPFAM" id="SSF55068">
    <property type="entry name" value="Peptide methionine sulfoxide reductase"/>
    <property type="match status" value="1"/>
</dbReference>
<comment type="caution">
    <text evidence="6">The sequence shown here is derived from an EMBL/GenBank/DDBJ whole genome shotgun (WGS) entry which is preliminary data.</text>
</comment>
<protein>
    <recommendedName>
        <fullName evidence="4">Peptide methionine sulfoxide reductase MsrA</fullName>
        <shortName evidence="4">Protein-methionine-S-oxide reductase</shortName>
        <ecNumber evidence="4">1.8.4.11</ecNumber>
    </recommendedName>
    <alternativeName>
        <fullName evidence="4">Peptide-methionine (S)-S-oxide reductase</fullName>
        <shortName evidence="4">Peptide Met(O) reductase</shortName>
    </alternativeName>
</protein>
<accession>A0A2T0BJH7</accession>
<evidence type="ECO:0000256" key="3">
    <source>
        <dbReference type="ARBA" id="ARBA00048782"/>
    </source>
</evidence>
<dbReference type="PANTHER" id="PTHR42799:SF2">
    <property type="entry name" value="MITOCHONDRIAL PEPTIDE METHIONINE SULFOXIDE REDUCTASE"/>
    <property type="match status" value="1"/>
</dbReference>
<dbReference type="InterPro" id="IPR050162">
    <property type="entry name" value="MsrA_MetSO_reductase"/>
</dbReference>
<evidence type="ECO:0000259" key="5">
    <source>
        <dbReference type="Pfam" id="PF01625"/>
    </source>
</evidence>
<dbReference type="InterPro" id="IPR002569">
    <property type="entry name" value="Met_Sox_Rdtase_MsrA_dom"/>
</dbReference>
<dbReference type="GO" id="GO:0034599">
    <property type="term" value="P:cellular response to oxidative stress"/>
    <property type="evidence" value="ECO:0007669"/>
    <property type="project" value="TreeGrafter"/>
</dbReference>
<dbReference type="Gene3D" id="3.30.1060.10">
    <property type="entry name" value="Peptide methionine sulphoxide reductase MsrA"/>
    <property type="match status" value="1"/>
</dbReference>
<dbReference type="NCBIfam" id="TIGR00401">
    <property type="entry name" value="msrA"/>
    <property type="match status" value="1"/>
</dbReference>
<dbReference type="PANTHER" id="PTHR42799">
    <property type="entry name" value="MITOCHONDRIAL PEPTIDE METHIONINE SULFOXIDE REDUCTASE"/>
    <property type="match status" value="1"/>
</dbReference>
<comment type="function">
    <text evidence="4">Has an important function as a repair enzyme for proteins that have been inactivated by oxidation. Catalyzes the reversible oxidation-reduction of methionine sulfoxide in proteins to methionine.</text>
</comment>